<gene>
    <name evidence="1" type="ORF">CTRU02_202826</name>
</gene>
<protein>
    <submittedName>
        <fullName evidence="1">Uncharacterized protein</fullName>
    </submittedName>
</protein>
<organism evidence="1 2">
    <name type="scientific">Colletotrichum truncatum</name>
    <name type="common">Anthracnose fungus</name>
    <name type="synonym">Colletotrichum capsici</name>
    <dbReference type="NCBI Taxonomy" id="5467"/>
    <lineage>
        <taxon>Eukaryota</taxon>
        <taxon>Fungi</taxon>
        <taxon>Dikarya</taxon>
        <taxon>Ascomycota</taxon>
        <taxon>Pezizomycotina</taxon>
        <taxon>Sordariomycetes</taxon>
        <taxon>Hypocreomycetidae</taxon>
        <taxon>Glomerellales</taxon>
        <taxon>Glomerellaceae</taxon>
        <taxon>Colletotrichum</taxon>
        <taxon>Colletotrichum truncatum species complex</taxon>
    </lineage>
</organism>
<dbReference type="Proteomes" id="UP000805649">
    <property type="component" value="Unassembled WGS sequence"/>
</dbReference>
<keyword evidence="2" id="KW-1185">Reference proteome</keyword>
<dbReference type="EMBL" id="VUJX02000001">
    <property type="protein sequence ID" value="KAL0944939.1"/>
    <property type="molecule type" value="Genomic_DNA"/>
</dbReference>
<accession>A0ACC3ZLA8</accession>
<proteinExistence type="predicted"/>
<name>A0ACC3ZLA8_COLTU</name>
<evidence type="ECO:0000313" key="2">
    <source>
        <dbReference type="Proteomes" id="UP000805649"/>
    </source>
</evidence>
<evidence type="ECO:0000313" key="1">
    <source>
        <dbReference type="EMBL" id="KAL0944939.1"/>
    </source>
</evidence>
<comment type="caution">
    <text evidence="1">The sequence shown here is derived from an EMBL/GenBank/DDBJ whole genome shotgun (WGS) entry which is preliminary data.</text>
</comment>
<reference evidence="1 2" key="1">
    <citation type="journal article" date="2020" name="Phytopathology">
        <title>Genome Sequence Resources of Colletotrichum truncatum, C. plurivorum, C. musicola, and C. sojae: Four Species Pathogenic to Soybean (Glycine max).</title>
        <authorList>
            <person name="Rogerio F."/>
            <person name="Boufleur T.R."/>
            <person name="Ciampi-Guillardi M."/>
            <person name="Sukno S.A."/>
            <person name="Thon M.R."/>
            <person name="Massola Junior N.S."/>
            <person name="Baroncelli R."/>
        </authorList>
    </citation>
    <scope>NUCLEOTIDE SEQUENCE [LARGE SCALE GENOMIC DNA]</scope>
    <source>
        <strain evidence="1 2">CMES1059</strain>
    </source>
</reference>
<sequence>MLTKSTSTNVADCIAAIRGQKIPRDLDTVVVRASLIRGIRLHYAFATSDEIVKLSTKDSQVARARNARLIMSNRIPETILQEQQPYCIWHPQIATKETYRELVQRYPQMRYQVGRACAAAGYSDLYQELDLLPDVTIAEEARESGTDGGRLIYEAIMSSPCRYPVMDDDIRTIQLDVQLPPAFSNGDTEVRLALFYRPYTPQTFIETHPGIEEDMHIGEEYVPGELGGMLNDEEAKLLHQPLPQDLPTVRKELLICMAAFEGNIDRYTRLKRPTHIMNKNETYCVVRGIYHHTMFARWWAEEITQDTPRAQAIKKTDMPHAPLLAIKEAISARRIMINDPRDFLDGWPADTPQPYLIWWPLRPGQDILYTLAEKVPEMKAQVAAAAIYCDYVSLYKWIQPTPSEHLCLAARLSPNPFYLEDLEKRAAAQNIPLVASEQDLEVQCMMADLEPTTFFNFYEKQELYDGITVREGPYWAGFGPDCRLAELAVWDSMGIPEP</sequence>